<sequence>MKFSTAVLFDSEDEDDISGPTSADKAHVMDFFAQCCEEANQSIQALTVEDISEKLAQAIALMQNGLRSVQANVSEITSDESKMQSICSQIQSTEQNEEVFVKSRPSLAASDTTRDTTVDTIDGTREQELVTMTSNLRNAMLFTGHMCSVMEDALSTITEDEILLAGQLSLNIAQRLLEAGQSLFESLRDQERTSDTGKDKRFEVISESSGSKIQANTTLVKQTRPIRSYIEEQYQGTRLLIDKHPFLAGSLMTACIPLVGFAIPIASLAGLAVALEAYYPELAAVVMELYSNSVQMMKLCILFLRISARQLGVVAKECYSSLYNHISDNGIVATGFELVSTCGQLGWMSISYLCQSASQRVR</sequence>
<name>F0VZ39_9STRA</name>
<protein>
    <submittedName>
        <fullName evidence="1">Uncharacterized protein AlNc14C1G180</fullName>
    </submittedName>
</protein>
<reference evidence="1" key="2">
    <citation type="submission" date="2011-02" db="EMBL/GenBank/DDBJ databases">
        <authorList>
            <person name="MacLean D."/>
        </authorList>
    </citation>
    <scope>NUCLEOTIDE SEQUENCE</scope>
</reference>
<organism evidence="1">
    <name type="scientific">Albugo laibachii Nc14</name>
    <dbReference type="NCBI Taxonomy" id="890382"/>
    <lineage>
        <taxon>Eukaryota</taxon>
        <taxon>Sar</taxon>
        <taxon>Stramenopiles</taxon>
        <taxon>Oomycota</taxon>
        <taxon>Peronosporomycetes</taxon>
        <taxon>Albuginales</taxon>
        <taxon>Albuginaceae</taxon>
        <taxon>Albugo</taxon>
    </lineage>
</organism>
<dbReference type="EMBL" id="FR824046">
    <property type="protein sequence ID" value="CCA14054.1"/>
    <property type="molecule type" value="Genomic_DNA"/>
</dbReference>
<dbReference type="AlphaFoldDB" id="F0VZ39"/>
<dbReference type="HOGENOM" id="CLU_058559_0_0_1"/>
<accession>F0VZ39</accession>
<evidence type="ECO:0000313" key="1">
    <source>
        <dbReference type="EMBL" id="CCA14054.1"/>
    </source>
</evidence>
<reference evidence="1" key="1">
    <citation type="journal article" date="2011" name="PLoS Biol.">
        <title>Gene gain and loss during evolution of obligate parasitism in the white rust pathogen of Arabidopsis thaliana.</title>
        <authorList>
            <person name="Kemen E."/>
            <person name="Gardiner A."/>
            <person name="Schultz-Larsen T."/>
            <person name="Kemen A.C."/>
            <person name="Balmuth A.L."/>
            <person name="Robert-Seilaniantz A."/>
            <person name="Bailey K."/>
            <person name="Holub E."/>
            <person name="Studholme D.J."/>
            <person name="Maclean D."/>
            <person name="Jones J.D."/>
        </authorList>
    </citation>
    <scope>NUCLEOTIDE SEQUENCE</scope>
</reference>
<gene>
    <name evidence="1" type="primary">AlNc14C1G180</name>
    <name evidence="1" type="ORF">ALNC14_001970</name>
</gene>
<proteinExistence type="predicted"/>